<proteinExistence type="predicted"/>
<feature type="transmembrane region" description="Helical" evidence="2">
    <location>
        <begin position="42"/>
        <end position="68"/>
    </location>
</feature>
<evidence type="ECO:0000313" key="3">
    <source>
        <dbReference type="EMBL" id="CUO55640.1"/>
    </source>
</evidence>
<protein>
    <submittedName>
        <fullName evidence="3">Uncharacterized protein</fullName>
    </submittedName>
</protein>
<name>A0A174G452_9CLOT</name>
<feature type="transmembrane region" description="Helical" evidence="2">
    <location>
        <begin position="88"/>
        <end position="110"/>
    </location>
</feature>
<accession>A0A174G452</accession>
<keyword evidence="2" id="KW-1133">Transmembrane helix</keyword>
<evidence type="ECO:0000256" key="1">
    <source>
        <dbReference type="SAM" id="Coils"/>
    </source>
</evidence>
<reference evidence="3 4" key="1">
    <citation type="submission" date="2015-09" db="EMBL/GenBank/DDBJ databases">
        <authorList>
            <consortium name="Pathogen Informatics"/>
        </authorList>
    </citation>
    <scope>NUCLEOTIDE SEQUENCE [LARGE SCALE GENOMIC DNA]</scope>
    <source>
        <strain evidence="3 4">2789STDY5834856</strain>
    </source>
</reference>
<gene>
    <name evidence="3" type="ORF">ERS852471_01772</name>
</gene>
<evidence type="ECO:0000256" key="2">
    <source>
        <dbReference type="SAM" id="Phobius"/>
    </source>
</evidence>
<dbReference type="EMBL" id="CYZX01000011">
    <property type="protein sequence ID" value="CUO55640.1"/>
    <property type="molecule type" value="Genomic_DNA"/>
</dbReference>
<keyword evidence="2" id="KW-0812">Transmembrane</keyword>
<dbReference type="RefSeq" id="WP_055265746.1">
    <property type="nucleotide sequence ID" value="NZ_CABIXQ010000011.1"/>
</dbReference>
<feature type="coiled-coil region" evidence="1">
    <location>
        <begin position="123"/>
        <end position="157"/>
    </location>
</feature>
<keyword evidence="2" id="KW-0472">Membrane</keyword>
<dbReference type="Proteomes" id="UP000095594">
    <property type="component" value="Unassembled WGS sequence"/>
</dbReference>
<sequence>MGKVKYTNKESLNPIKNIISKAGEMTSSESVISKNDKGLSEVLAAAAGMSVGAAGSFAALGTLGIAGYSAVGITTGLATAGGIVGGGMVAGIGVLAAPIAVLGVGGYALVANKKKKELLLEKKALLQEAIRKQNIVIDKLKNKVELVEEKARELEAMNIILTGIINDLKGDIAVA</sequence>
<keyword evidence="1" id="KW-0175">Coiled coil</keyword>
<dbReference type="OrthoDB" id="9985748at2"/>
<organism evidence="3 4">
    <name type="scientific">Clostridium disporicum</name>
    <dbReference type="NCBI Taxonomy" id="84024"/>
    <lineage>
        <taxon>Bacteria</taxon>
        <taxon>Bacillati</taxon>
        <taxon>Bacillota</taxon>
        <taxon>Clostridia</taxon>
        <taxon>Eubacteriales</taxon>
        <taxon>Clostridiaceae</taxon>
        <taxon>Clostridium</taxon>
    </lineage>
</organism>
<dbReference type="AlphaFoldDB" id="A0A174G452"/>
<evidence type="ECO:0000313" key="4">
    <source>
        <dbReference type="Proteomes" id="UP000095594"/>
    </source>
</evidence>